<feature type="region of interest" description="Disordered" evidence="2">
    <location>
        <begin position="1"/>
        <end position="26"/>
    </location>
</feature>
<dbReference type="SUPFAM" id="SSF51011">
    <property type="entry name" value="Glycosyl hydrolase domain"/>
    <property type="match status" value="1"/>
</dbReference>
<dbReference type="Gene3D" id="2.60.40.10">
    <property type="entry name" value="Immunoglobulins"/>
    <property type="match status" value="1"/>
</dbReference>
<dbReference type="EMBL" id="BMLM01000001">
    <property type="protein sequence ID" value="GGN82462.1"/>
    <property type="molecule type" value="Genomic_DNA"/>
</dbReference>
<dbReference type="NCBIfam" id="TIGR02100">
    <property type="entry name" value="glgX_debranch"/>
    <property type="match status" value="1"/>
</dbReference>
<dbReference type="InterPro" id="IPR013783">
    <property type="entry name" value="Ig-like_fold"/>
</dbReference>
<evidence type="ECO:0000259" key="3">
    <source>
        <dbReference type="SMART" id="SM00642"/>
    </source>
</evidence>
<feature type="domain" description="Glycosyl hydrolase family 13 catalytic" evidence="3">
    <location>
        <begin position="117"/>
        <end position="564"/>
    </location>
</feature>
<dbReference type="SMART" id="SM00642">
    <property type="entry name" value="Aamy"/>
    <property type="match status" value="1"/>
</dbReference>
<evidence type="ECO:0000313" key="5">
    <source>
        <dbReference type="Proteomes" id="UP000626982"/>
    </source>
</evidence>
<name>A0ABQ2KH42_9MICO</name>
<dbReference type="RefSeq" id="WP_229679515.1">
    <property type="nucleotide sequence ID" value="NZ_BAABBD010000002.1"/>
</dbReference>
<sequence length="713" mass="79626">MPPTEPAQASSQVSVPRPGIEPTEHGHRLTVWSRHATRMELRVFDPHDPDWLLEAVPMERIGEVFTIDSELLRTGTPYAVGVDGPQGPRHSFDWHRNALPPHAHGVVRTPHGQHRATVVDHAFDWGGVQQPVVPPSRQVIYEAHVKGLTKLSPHMPAELRGTYAGLAHPATIDYLRELGVTAVQLLPVHLFVSEQRLIHQGRVNHWGYNTLSFFAPHSAYASRRAQFDGTGGVLREFKGMVRLLHEAGIQVLLDVVYNHTAEEGRGGPPSSLRLIDDASYYRQDDEGRMIDCTGCGNTIDYALPAAQDLVVDSLRYWHREMQVDGFRFDLAPVLGRGADLRFDPQHPLLRRILDDPELQGATMIAEPWDVGPDGWQTGRFPAGFGEWNDRYRDTVRQFWLSDARAFRHGGEGSTGVGPLAHALSGSEGLIAAERGPLASVNLITAHDGFTLTDLVRYDRKHNEANGEDNRDGADDNRSWNHGVEGRTDDPEIQRERRRSMRNLLGTLLVSAGTPMLTMGDEFGRTQRGNNNAYCQDSALTWMPWHRKPWQEAFLVQTRRLLRLRREHPALRPLEYGRTGQRVAGSSRLDWWNAQGERMTIDDWDHSRDRTMQMVAESTPVEEGYSRVLVVVHGSPRDALVTTPVPDGATELELLWDSADDEHPHERIAPGARIQVPAMSLRVYAVHGMPAAGAPEATVSVVRTPPSPPAGSER</sequence>
<dbReference type="Pfam" id="PF00128">
    <property type="entry name" value="Alpha-amylase"/>
    <property type="match status" value="1"/>
</dbReference>
<gene>
    <name evidence="4" type="ORF">GCM10010968_12320</name>
</gene>
<dbReference type="SUPFAM" id="SSF51445">
    <property type="entry name" value="(Trans)glycosidases"/>
    <property type="match status" value="1"/>
</dbReference>
<dbReference type="InterPro" id="IPR014756">
    <property type="entry name" value="Ig_E-set"/>
</dbReference>
<comment type="caution">
    <text evidence="4">The sequence shown here is derived from an EMBL/GenBank/DDBJ whole genome shotgun (WGS) entry which is preliminary data.</text>
</comment>
<evidence type="ECO:0000256" key="2">
    <source>
        <dbReference type="SAM" id="MobiDB-lite"/>
    </source>
</evidence>
<dbReference type="CDD" id="cd11326">
    <property type="entry name" value="AmyAc_Glg_debranch"/>
    <property type="match status" value="1"/>
</dbReference>
<proteinExistence type="inferred from homology"/>
<dbReference type="Gene3D" id="2.60.40.1180">
    <property type="entry name" value="Golgi alpha-mannosidase II"/>
    <property type="match status" value="1"/>
</dbReference>
<dbReference type="Gene3D" id="3.20.20.80">
    <property type="entry name" value="Glycosidases"/>
    <property type="match status" value="1"/>
</dbReference>
<dbReference type="PANTHER" id="PTHR43002">
    <property type="entry name" value="GLYCOGEN DEBRANCHING ENZYME"/>
    <property type="match status" value="1"/>
</dbReference>
<dbReference type="InterPro" id="IPR017853">
    <property type="entry name" value="GH"/>
</dbReference>
<organism evidence="4 5">
    <name type="scientific">Agrococcus terreus</name>
    <dbReference type="NCBI Taxonomy" id="574649"/>
    <lineage>
        <taxon>Bacteria</taxon>
        <taxon>Bacillati</taxon>
        <taxon>Actinomycetota</taxon>
        <taxon>Actinomycetes</taxon>
        <taxon>Micrococcales</taxon>
        <taxon>Microbacteriaceae</taxon>
        <taxon>Agrococcus</taxon>
    </lineage>
</organism>
<dbReference type="SUPFAM" id="SSF81296">
    <property type="entry name" value="E set domains"/>
    <property type="match status" value="1"/>
</dbReference>
<keyword evidence="5" id="KW-1185">Reference proteome</keyword>
<protein>
    <submittedName>
        <fullName evidence="4">Glycogen operon protein GlgX homolog</fullName>
    </submittedName>
</protein>
<comment type="similarity">
    <text evidence="1">Belongs to the glycosyl hydrolase 13 family.</text>
</comment>
<dbReference type="InterPro" id="IPR006047">
    <property type="entry name" value="GH13_cat_dom"/>
</dbReference>
<evidence type="ECO:0000256" key="1">
    <source>
        <dbReference type="ARBA" id="ARBA00008061"/>
    </source>
</evidence>
<feature type="region of interest" description="Disordered" evidence="2">
    <location>
        <begin position="462"/>
        <end position="494"/>
    </location>
</feature>
<dbReference type="InterPro" id="IPR013780">
    <property type="entry name" value="Glyco_hydro_b"/>
</dbReference>
<dbReference type="Proteomes" id="UP000626982">
    <property type="component" value="Unassembled WGS sequence"/>
</dbReference>
<evidence type="ECO:0000313" key="4">
    <source>
        <dbReference type="EMBL" id="GGN82462.1"/>
    </source>
</evidence>
<reference evidence="5" key="1">
    <citation type="journal article" date="2019" name="Int. J. Syst. Evol. Microbiol.">
        <title>The Global Catalogue of Microorganisms (GCM) 10K type strain sequencing project: providing services to taxonomists for standard genome sequencing and annotation.</title>
        <authorList>
            <consortium name="The Broad Institute Genomics Platform"/>
            <consortium name="The Broad Institute Genome Sequencing Center for Infectious Disease"/>
            <person name="Wu L."/>
            <person name="Ma J."/>
        </authorList>
    </citation>
    <scope>NUCLEOTIDE SEQUENCE [LARGE SCALE GENOMIC DNA]</scope>
    <source>
        <strain evidence="5">CGMCC 1.6960</strain>
    </source>
</reference>
<accession>A0ABQ2KH42</accession>
<dbReference type="InterPro" id="IPR011837">
    <property type="entry name" value="Glycogen_debranch_GlgX"/>
</dbReference>